<gene>
    <name evidence="1" type="ORF">LTR37_007336</name>
</gene>
<evidence type="ECO:0000313" key="2">
    <source>
        <dbReference type="Proteomes" id="UP001281147"/>
    </source>
</evidence>
<comment type="caution">
    <text evidence="1">The sequence shown here is derived from an EMBL/GenBank/DDBJ whole genome shotgun (WGS) entry which is preliminary data.</text>
</comment>
<name>A0ACC3NDN9_9PEZI</name>
<keyword evidence="2" id="KW-1185">Reference proteome</keyword>
<evidence type="ECO:0000313" key="1">
    <source>
        <dbReference type="EMBL" id="KAK3715126.1"/>
    </source>
</evidence>
<protein>
    <submittedName>
        <fullName evidence="1">Uncharacterized protein</fullName>
    </submittedName>
</protein>
<organism evidence="1 2">
    <name type="scientific">Vermiconidia calcicola</name>
    <dbReference type="NCBI Taxonomy" id="1690605"/>
    <lineage>
        <taxon>Eukaryota</taxon>
        <taxon>Fungi</taxon>
        <taxon>Dikarya</taxon>
        <taxon>Ascomycota</taxon>
        <taxon>Pezizomycotina</taxon>
        <taxon>Dothideomycetes</taxon>
        <taxon>Dothideomycetidae</taxon>
        <taxon>Mycosphaerellales</taxon>
        <taxon>Extremaceae</taxon>
        <taxon>Vermiconidia</taxon>
    </lineage>
</organism>
<reference evidence="1" key="1">
    <citation type="submission" date="2023-07" db="EMBL/GenBank/DDBJ databases">
        <title>Black Yeasts Isolated from many extreme environments.</title>
        <authorList>
            <person name="Coleine C."/>
            <person name="Stajich J.E."/>
            <person name="Selbmann L."/>
        </authorList>
    </citation>
    <scope>NUCLEOTIDE SEQUENCE</scope>
    <source>
        <strain evidence="1">CCFEE 5714</strain>
    </source>
</reference>
<dbReference type="EMBL" id="JAUTXU010000051">
    <property type="protein sequence ID" value="KAK3715126.1"/>
    <property type="molecule type" value="Genomic_DNA"/>
</dbReference>
<accession>A0ACC3NDN9</accession>
<sequence>MKKPRLETIDSIELDGRTLEGGGQLLRNALCLSALTGIPIKIHHIRGARSSGGGLKAQHLACVNWLAHACSARVEGAEKGSTTLVFEPSKGAEAASVGPSPAFKKVTRDGEAFYECRLDIGTAGSTGLALQAILPFILFSDLPSAIPIRLSLTGGTNVSGSPSYEYITGVLLPTLHSIGFPQIEAKLRKRGWSPGGSSIGEFMLKIPPRSSSVLPAFQLRPPDSGQKPSKPVHLQATFIAPASCHDHFRKILLPAIQYHFGESFSQDSGSLDIKCEGSLHEKRMYLILIATMPSRPPTASQPSSSSSRDTYKLGRDWLYERKIRSHERSATEMAEAVTNALASEVESGAYVDEHMRDQLVIFQALAQGTSSVYAGTDEDGELREPSLHARTAEWVAKQLLRVRFDASNECEGVGFGTSDEDIPLLASGQVPENTVAEERLEEKMEKLNVG</sequence>
<proteinExistence type="predicted"/>
<dbReference type="Proteomes" id="UP001281147">
    <property type="component" value="Unassembled WGS sequence"/>
</dbReference>